<evidence type="ECO:0000313" key="1">
    <source>
        <dbReference type="EMBL" id="MFC6198617.1"/>
    </source>
</evidence>
<proteinExistence type="predicted"/>
<gene>
    <name evidence="1" type="ORF">ACFQDM_11020</name>
</gene>
<dbReference type="RefSeq" id="WP_377378980.1">
    <property type="nucleotide sequence ID" value="NZ_JBHSSW010000012.1"/>
</dbReference>
<name>A0ABW1SAR6_9PROT</name>
<dbReference type="PROSITE" id="PS51257">
    <property type="entry name" value="PROKAR_LIPOPROTEIN"/>
    <property type="match status" value="1"/>
</dbReference>
<evidence type="ECO:0008006" key="3">
    <source>
        <dbReference type="Google" id="ProtNLM"/>
    </source>
</evidence>
<dbReference type="EMBL" id="JBHSSW010000012">
    <property type="protein sequence ID" value="MFC6198617.1"/>
    <property type="molecule type" value="Genomic_DNA"/>
</dbReference>
<dbReference type="Proteomes" id="UP001596303">
    <property type="component" value="Unassembled WGS sequence"/>
</dbReference>
<organism evidence="1 2">
    <name type="scientific">Ponticaulis profundi</name>
    <dbReference type="NCBI Taxonomy" id="2665222"/>
    <lineage>
        <taxon>Bacteria</taxon>
        <taxon>Pseudomonadati</taxon>
        <taxon>Pseudomonadota</taxon>
        <taxon>Alphaproteobacteria</taxon>
        <taxon>Hyphomonadales</taxon>
        <taxon>Hyphomonadaceae</taxon>
        <taxon>Ponticaulis</taxon>
    </lineage>
</organism>
<sequence>MKKLLLSGTAAILLASCGGSGGNAKEAEAALELLSLKESGMGRVDFAEKDVSGSDATFKDVTIRTSELEPVEDDMDMETDDSVDVDMEGADLNIETLSFSGLEVDDAGIALFSTMKMKGLTAVQTDEDATGDLTASDLTLEEPSPELAAWIAGILGAGEVTDMPATEAVSFEGFSLSNLSAVDDEENRFGIGKISVKDYEQLKAGEMSLEDMNLSFIDTDSDAEGSFKLGSIKVDGAKMDFLKALEEDTEEGIVSGVTQIAYGNPIDPGFDDFALEDLSFDLAGVSFLLPSMNYKVDRNSDGVPTKMTMPKFTATFSADAEGGLYGQQVAPMLAAFGYEEVKITGEAESTYDPETDIADSTKNYIEVENAFRLSTTSKVGGVQKLGEVMQNMDAEAFSEGSQDPTSMMMEAYSVLDFYNLSLSLEDQGVVDNAFTLVAAQQGADPAQLRAQVVGMVSALPAIAQGFGIDPAISTELSTALSSFLTQSGTLTITMNPEEPVTLPMLMSDPTAITKQSLGFSAVNDPAETE</sequence>
<evidence type="ECO:0000313" key="2">
    <source>
        <dbReference type="Proteomes" id="UP001596303"/>
    </source>
</evidence>
<reference evidence="2" key="1">
    <citation type="journal article" date="2019" name="Int. J. Syst. Evol. Microbiol.">
        <title>The Global Catalogue of Microorganisms (GCM) 10K type strain sequencing project: providing services to taxonomists for standard genome sequencing and annotation.</title>
        <authorList>
            <consortium name="The Broad Institute Genomics Platform"/>
            <consortium name="The Broad Institute Genome Sequencing Center for Infectious Disease"/>
            <person name="Wu L."/>
            <person name="Ma J."/>
        </authorList>
    </citation>
    <scope>NUCLEOTIDE SEQUENCE [LARGE SCALE GENOMIC DNA]</scope>
    <source>
        <strain evidence="2">CGMCC-1.15741</strain>
    </source>
</reference>
<keyword evidence="2" id="KW-1185">Reference proteome</keyword>
<accession>A0ABW1SAR6</accession>
<protein>
    <recommendedName>
        <fullName evidence="3">DUF945 domain-containing protein</fullName>
    </recommendedName>
</protein>
<comment type="caution">
    <text evidence="1">The sequence shown here is derived from an EMBL/GenBank/DDBJ whole genome shotgun (WGS) entry which is preliminary data.</text>
</comment>